<keyword evidence="6" id="KW-0804">Transcription</keyword>
<dbReference type="AlphaFoldDB" id="A0A6A6NGF6"/>
<keyword evidence="5 8" id="KW-0371">Homeobox</keyword>
<evidence type="ECO:0000256" key="6">
    <source>
        <dbReference type="ARBA" id="ARBA00023163"/>
    </source>
</evidence>
<evidence type="ECO:0000256" key="8">
    <source>
        <dbReference type="PROSITE-ProRule" id="PRU00108"/>
    </source>
</evidence>
<gene>
    <name evidence="13" type="ORF">GH714_010375</name>
</gene>
<feature type="compositionally biased region" description="Low complexity" evidence="11">
    <location>
        <begin position="71"/>
        <end position="86"/>
    </location>
</feature>
<evidence type="ECO:0000256" key="10">
    <source>
        <dbReference type="SAM" id="Coils"/>
    </source>
</evidence>
<name>A0A6A6NGF6_HEVBR</name>
<dbReference type="PANTHER" id="PTHR45714">
    <property type="entry name" value="HOMEOBOX-LEUCINE ZIPPER PROTEIN HAT14"/>
    <property type="match status" value="1"/>
</dbReference>
<comment type="caution">
    <text evidence="13">The sequence shown here is derived from an EMBL/GenBank/DDBJ whole genome shotgun (WGS) entry which is preliminary data.</text>
</comment>
<keyword evidence="7 8" id="KW-0539">Nucleus</keyword>
<dbReference type="CDD" id="cd00086">
    <property type="entry name" value="homeodomain"/>
    <property type="match status" value="1"/>
</dbReference>
<evidence type="ECO:0000256" key="1">
    <source>
        <dbReference type="ARBA" id="ARBA00004123"/>
    </source>
</evidence>
<dbReference type="SMART" id="SM00340">
    <property type="entry name" value="HALZ"/>
    <property type="match status" value="1"/>
</dbReference>
<organism evidence="13 14">
    <name type="scientific">Hevea brasiliensis</name>
    <name type="common">Para rubber tree</name>
    <name type="synonym">Siphonia brasiliensis</name>
    <dbReference type="NCBI Taxonomy" id="3981"/>
    <lineage>
        <taxon>Eukaryota</taxon>
        <taxon>Viridiplantae</taxon>
        <taxon>Streptophyta</taxon>
        <taxon>Embryophyta</taxon>
        <taxon>Tracheophyta</taxon>
        <taxon>Spermatophyta</taxon>
        <taxon>Magnoliopsida</taxon>
        <taxon>eudicotyledons</taxon>
        <taxon>Gunneridae</taxon>
        <taxon>Pentapetalae</taxon>
        <taxon>rosids</taxon>
        <taxon>fabids</taxon>
        <taxon>Malpighiales</taxon>
        <taxon>Euphorbiaceae</taxon>
        <taxon>Crotonoideae</taxon>
        <taxon>Micrandreae</taxon>
        <taxon>Hevea</taxon>
    </lineage>
</organism>
<protein>
    <recommendedName>
        <fullName evidence="12">Homeobox domain-containing protein</fullName>
    </recommendedName>
</protein>
<evidence type="ECO:0000313" key="14">
    <source>
        <dbReference type="Proteomes" id="UP000467840"/>
    </source>
</evidence>
<dbReference type="Proteomes" id="UP000467840">
    <property type="component" value="Chromosome 5"/>
</dbReference>
<dbReference type="SUPFAM" id="SSF46689">
    <property type="entry name" value="Homeodomain-like"/>
    <property type="match status" value="1"/>
</dbReference>
<dbReference type="InterPro" id="IPR050762">
    <property type="entry name" value="HD-ZIP_Homeobox_LZ_Class_II"/>
</dbReference>
<evidence type="ECO:0000313" key="13">
    <source>
        <dbReference type="EMBL" id="KAF2324216.1"/>
    </source>
</evidence>
<sequence length="232" mass="25823">MGFGISDGVCNTGLGLGLSCHDKQQNCSQSDHLKRKKNKLSLKYDHMFPSLTLGPPQEPYPSANKVEADLQPQPQASSPSAASSSSNSRVKKEREFAGEEVEVERVSSRKQKQALAEQLNLRPRQVEVWFQNRRARTKLKQTELDCEVLKKCCETLTEENKRLQKELQELKSLKLASPLHMELHAATLTMCPSCERIGSGGDAFSTSALAVGPKPHFQSPFTNHQQLARQPV</sequence>
<feature type="region of interest" description="Disordered" evidence="11">
    <location>
        <begin position="69"/>
        <end position="111"/>
    </location>
</feature>
<dbReference type="Gene3D" id="1.10.10.60">
    <property type="entry name" value="Homeodomain-like"/>
    <property type="match status" value="1"/>
</dbReference>
<dbReference type="GO" id="GO:0000981">
    <property type="term" value="F:DNA-binding transcription factor activity, RNA polymerase II-specific"/>
    <property type="evidence" value="ECO:0007669"/>
    <property type="project" value="InterPro"/>
</dbReference>
<dbReference type="Pfam" id="PF00046">
    <property type="entry name" value="Homeodomain"/>
    <property type="match status" value="1"/>
</dbReference>
<dbReference type="PANTHER" id="PTHR45714:SF24">
    <property type="entry name" value="HOMEOBOX DOMAIN-CONTAINING PROTEIN"/>
    <property type="match status" value="1"/>
</dbReference>
<dbReference type="Pfam" id="PF02183">
    <property type="entry name" value="HALZ"/>
    <property type="match status" value="1"/>
</dbReference>
<proteinExistence type="inferred from homology"/>
<dbReference type="SMART" id="SM00389">
    <property type="entry name" value="HOX"/>
    <property type="match status" value="1"/>
</dbReference>
<evidence type="ECO:0000256" key="7">
    <source>
        <dbReference type="ARBA" id="ARBA00023242"/>
    </source>
</evidence>
<dbReference type="InterPro" id="IPR009057">
    <property type="entry name" value="Homeodomain-like_sf"/>
</dbReference>
<evidence type="ECO:0000259" key="12">
    <source>
        <dbReference type="PROSITE" id="PS50071"/>
    </source>
</evidence>
<feature type="coiled-coil region" evidence="10">
    <location>
        <begin position="139"/>
        <end position="176"/>
    </location>
</feature>
<evidence type="ECO:0000256" key="3">
    <source>
        <dbReference type="ARBA" id="ARBA00023015"/>
    </source>
</evidence>
<evidence type="ECO:0000256" key="5">
    <source>
        <dbReference type="ARBA" id="ARBA00023155"/>
    </source>
</evidence>
<dbReference type="GO" id="GO:0043565">
    <property type="term" value="F:sequence-specific DNA binding"/>
    <property type="evidence" value="ECO:0007669"/>
    <property type="project" value="InterPro"/>
</dbReference>
<feature type="compositionally biased region" description="Basic and acidic residues" evidence="11">
    <location>
        <begin position="90"/>
        <end position="107"/>
    </location>
</feature>
<feature type="domain" description="Homeobox" evidence="12">
    <location>
        <begin position="93"/>
        <end position="140"/>
    </location>
</feature>
<dbReference type="InterPro" id="IPR017970">
    <property type="entry name" value="Homeobox_CS"/>
</dbReference>
<comment type="subcellular location">
    <subcellularLocation>
        <location evidence="1 8 9">Nucleus</location>
    </subcellularLocation>
</comment>
<dbReference type="InterPro" id="IPR003106">
    <property type="entry name" value="Leu_zip_homeo"/>
</dbReference>
<dbReference type="EMBL" id="JAAGAX010000001">
    <property type="protein sequence ID" value="KAF2324216.1"/>
    <property type="molecule type" value="Genomic_DNA"/>
</dbReference>
<dbReference type="InterPro" id="IPR001356">
    <property type="entry name" value="HD"/>
</dbReference>
<keyword evidence="3" id="KW-0805">Transcription regulation</keyword>
<reference evidence="13 14" key="1">
    <citation type="journal article" date="2020" name="Mol. Plant">
        <title>The Chromosome-Based Rubber Tree Genome Provides New Insights into Spurge Genome Evolution and Rubber Biosynthesis.</title>
        <authorList>
            <person name="Liu J."/>
            <person name="Shi C."/>
            <person name="Shi C.C."/>
            <person name="Li W."/>
            <person name="Zhang Q.J."/>
            <person name="Zhang Y."/>
            <person name="Li K."/>
            <person name="Lu H.F."/>
            <person name="Shi C."/>
            <person name="Zhu S.T."/>
            <person name="Xiao Z.Y."/>
            <person name="Nan H."/>
            <person name="Yue Y."/>
            <person name="Zhu X.G."/>
            <person name="Wu Y."/>
            <person name="Hong X.N."/>
            <person name="Fan G.Y."/>
            <person name="Tong Y."/>
            <person name="Zhang D."/>
            <person name="Mao C.L."/>
            <person name="Liu Y.L."/>
            <person name="Hao S.J."/>
            <person name="Liu W.Q."/>
            <person name="Lv M.Q."/>
            <person name="Zhang H.B."/>
            <person name="Liu Y."/>
            <person name="Hu-Tang G.R."/>
            <person name="Wang J.P."/>
            <person name="Wang J.H."/>
            <person name="Sun Y.H."/>
            <person name="Ni S.B."/>
            <person name="Chen W.B."/>
            <person name="Zhang X.C."/>
            <person name="Jiao Y.N."/>
            <person name="Eichler E.E."/>
            <person name="Li G.H."/>
            <person name="Liu X."/>
            <person name="Gao L.Z."/>
        </authorList>
    </citation>
    <scope>NUCLEOTIDE SEQUENCE [LARGE SCALE GENOMIC DNA]</scope>
    <source>
        <strain evidence="14">cv. GT1</strain>
        <tissue evidence="13">Leaf</tissue>
    </source>
</reference>
<evidence type="ECO:0000256" key="4">
    <source>
        <dbReference type="ARBA" id="ARBA00023125"/>
    </source>
</evidence>
<evidence type="ECO:0000256" key="9">
    <source>
        <dbReference type="RuleBase" id="RU000682"/>
    </source>
</evidence>
<dbReference type="PROSITE" id="PS50071">
    <property type="entry name" value="HOMEOBOX_2"/>
    <property type="match status" value="1"/>
</dbReference>
<evidence type="ECO:0000256" key="2">
    <source>
        <dbReference type="ARBA" id="ARBA00006074"/>
    </source>
</evidence>
<keyword evidence="4 8" id="KW-0238">DNA-binding</keyword>
<dbReference type="PROSITE" id="PS00027">
    <property type="entry name" value="HOMEOBOX_1"/>
    <property type="match status" value="1"/>
</dbReference>
<evidence type="ECO:0000256" key="11">
    <source>
        <dbReference type="SAM" id="MobiDB-lite"/>
    </source>
</evidence>
<feature type="DNA-binding region" description="Homeobox" evidence="8">
    <location>
        <begin position="95"/>
        <end position="141"/>
    </location>
</feature>
<comment type="similarity">
    <text evidence="2">Belongs to the HD-ZIP homeobox family. Class II subfamily.</text>
</comment>
<accession>A0A6A6NGF6</accession>
<keyword evidence="14" id="KW-1185">Reference proteome</keyword>
<dbReference type="GO" id="GO:0005634">
    <property type="term" value="C:nucleus"/>
    <property type="evidence" value="ECO:0007669"/>
    <property type="project" value="UniProtKB-SubCell"/>
</dbReference>
<keyword evidence="10" id="KW-0175">Coiled coil</keyword>